<keyword evidence="3" id="KW-1185">Reference proteome</keyword>
<reference evidence="2 3" key="1">
    <citation type="journal article" date="2009" name="PLoS Genet.">
        <title>Alliance of proteomics and genomics to unravel the specificities of Sahara bacterium Deinococcus deserti.</title>
        <authorList>
            <person name="de Groot A."/>
            <person name="Dulermo R."/>
            <person name="Ortet P."/>
            <person name="Blanchard L."/>
            <person name="Guerin P."/>
            <person name="Fernandez B."/>
            <person name="Vacherie B."/>
            <person name="Dossat C."/>
            <person name="Jolivet E."/>
            <person name="Siguier P."/>
            <person name="Chandler M."/>
            <person name="Barakat M."/>
            <person name="Dedieu A."/>
            <person name="Barbe V."/>
            <person name="Heulin T."/>
            <person name="Sommer S."/>
            <person name="Achouak W."/>
            <person name="Armengaud J."/>
        </authorList>
    </citation>
    <scope>NUCLEOTIDE SEQUENCE [LARGE SCALE GENOMIC DNA]</scope>
    <source>
        <strain evidence="3">DSM 17065 / CIP 109153 / LMG 22923 / VCD115</strain>
    </source>
</reference>
<dbReference type="Proteomes" id="UP000002208">
    <property type="component" value="Chromosome"/>
</dbReference>
<dbReference type="KEGG" id="ddr:Deide_15203"/>
<name>C1CWB2_DEIDV</name>
<keyword evidence="1" id="KW-0812">Transmembrane</keyword>
<dbReference type="AlphaFoldDB" id="C1CWB2"/>
<feature type="transmembrane region" description="Helical" evidence="1">
    <location>
        <begin position="118"/>
        <end position="136"/>
    </location>
</feature>
<proteinExistence type="predicted"/>
<organism evidence="2 3">
    <name type="scientific">Deinococcus deserti (strain DSM 17065 / CIP 109153 / LMG 22923 / VCD115)</name>
    <dbReference type="NCBI Taxonomy" id="546414"/>
    <lineage>
        <taxon>Bacteria</taxon>
        <taxon>Thermotogati</taxon>
        <taxon>Deinococcota</taxon>
        <taxon>Deinococci</taxon>
        <taxon>Deinococcales</taxon>
        <taxon>Deinococcaceae</taxon>
        <taxon>Deinococcus</taxon>
    </lineage>
</organism>
<feature type="transmembrane region" description="Helical" evidence="1">
    <location>
        <begin position="94"/>
        <end position="111"/>
    </location>
</feature>
<sequence length="173" mass="19202">MTPEEWHQGVENEAVNAVDEPWSVETMRYLRRRQLVLSVLKLGTEFSLPLVFVVLMVPVLDRLATAELAFAHAWALGLTGALPSAESPFPLLEAGAWICVAAVWFMVGAIHGRHGLRLAVALTCLWLGGLPTWGFHRLTGLSTPLPDWWLWPAAAGLVWLWRSQQATTRQQAS</sequence>
<dbReference type="STRING" id="546414.Deide_15203"/>
<dbReference type="EMBL" id="CP001114">
    <property type="protein sequence ID" value="ACO46479.1"/>
    <property type="molecule type" value="Genomic_DNA"/>
</dbReference>
<evidence type="ECO:0000256" key="1">
    <source>
        <dbReference type="SAM" id="Phobius"/>
    </source>
</evidence>
<keyword evidence="1" id="KW-1133">Transmembrane helix</keyword>
<protein>
    <submittedName>
        <fullName evidence="2">Uncharacterized protein</fullName>
    </submittedName>
</protein>
<feature type="transmembrane region" description="Helical" evidence="1">
    <location>
        <begin position="35"/>
        <end position="60"/>
    </location>
</feature>
<evidence type="ECO:0000313" key="3">
    <source>
        <dbReference type="Proteomes" id="UP000002208"/>
    </source>
</evidence>
<accession>C1CWB2</accession>
<feature type="transmembrane region" description="Helical" evidence="1">
    <location>
        <begin position="148"/>
        <end position="164"/>
    </location>
</feature>
<dbReference type="PaxDb" id="546414-Deide_15203"/>
<keyword evidence="1" id="KW-0472">Membrane</keyword>
<dbReference type="HOGENOM" id="CLU_1545090_0_0_0"/>
<evidence type="ECO:0000313" key="2">
    <source>
        <dbReference type="EMBL" id="ACO46479.1"/>
    </source>
</evidence>
<gene>
    <name evidence="2" type="ordered locus">Deide_15203</name>
</gene>
<dbReference type="OrthoDB" id="74364at2"/>
<dbReference type="RefSeq" id="WP_012693602.1">
    <property type="nucleotide sequence ID" value="NC_012526.1"/>
</dbReference>